<organism evidence="1 2">
    <name type="scientific">Coniosporium uncinatum</name>
    <dbReference type="NCBI Taxonomy" id="93489"/>
    <lineage>
        <taxon>Eukaryota</taxon>
        <taxon>Fungi</taxon>
        <taxon>Dikarya</taxon>
        <taxon>Ascomycota</taxon>
        <taxon>Pezizomycotina</taxon>
        <taxon>Dothideomycetes</taxon>
        <taxon>Dothideomycetes incertae sedis</taxon>
        <taxon>Coniosporium</taxon>
    </lineage>
</organism>
<accession>A0ACC3DZX5</accession>
<dbReference type="EMBL" id="JAWDJW010000006">
    <property type="protein sequence ID" value="KAK3082154.1"/>
    <property type="molecule type" value="Genomic_DNA"/>
</dbReference>
<comment type="caution">
    <text evidence="1">The sequence shown here is derived from an EMBL/GenBank/DDBJ whole genome shotgun (WGS) entry which is preliminary data.</text>
</comment>
<proteinExistence type="predicted"/>
<dbReference type="Proteomes" id="UP001186974">
    <property type="component" value="Unassembled WGS sequence"/>
</dbReference>
<gene>
    <name evidence="1" type="ORF">LTS18_001994</name>
</gene>
<protein>
    <submittedName>
        <fullName evidence="1">Uncharacterized protein</fullName>
    </submittedName>
</protein>
<reference evidence="1" key="1">
    <citation type="submission" date="2024-09" db="EMBL/GenBank/DDBJ databases">
        <title>Black Yeasts Isolated from many extreme environments.</title>
        <authorList>
            <person name="Coleine C."/>
            <person name="Stajich J.E."/>
            <person name="Selbmann L."/>
        </authorList>
    </citation>
    <scope>NUCLEOTIDE SEQUENCE</scope>
    <source>
        <strain evidence="1">CCFEE 5737</strain>
    </source>
</reference>
<name>A0ACC3DZX5_9PEZI</name>
<evidence type="ECO:0000313" key="2">
    <source>
        <dbReference type="Proteomes" id="UP001186974"/>
    </source>
</evidence>
<sequence>MNKRQGRSSKPTSDNTSLQAYFEECFCRVVNHLLAASSNPVISDVFSTIGCCASREAQKVKTVCCAKSHRIRLANGVELRGSKAASFDEKAAVFAMKDVGEAEKGADESVCLTLSVMGMDCSGCVTKLDQTLAKIPGVSKASVKSSFVLNRTQFSYDPRIVKGGSKELIALIKKWNGFDSTVIDETIDDGTESGTMLYLLLTDDAKSRLQVSKLGDQIRIRQAPSSISRKLDATGKDRLHIIDHDPHNIGARDILAAAGRGAELPAHDDSLLADENGLTSKASADQLRKNAFRTIICALFTIPVVAIAFRTWDLSRTTINSVGLSLGTVVQLLSYDMYMDAFKSMFHHHQLDINCLIIMSTTTAFVYSVVAMGIEQYDISQGRSSSVPHGFFETSTLLITLIMVGRNLTEFDTERRP</sequence>
<keyword evidence="2" id="KW-1185">Reference proteome</keyword>
<evidence type="ECO:0000313" key="1">
    <source>
        <dbReference type="EMBL" id="KAK3082154.1"/>
    </source>
</evidence>